<dbReference type="InterPro" id="IPR002575">
    <property type="entry name" value="Aminoglycoside_PTrfase"/>
</dbReference>
<dbReference type="Gene3D" id="1.10.510.10">
    <property type="entry name" value="Transferase(Phosphotransferase) domain 1"/>
    <property type="match status" value="1"/>
</dbReference>
<sequence length="192" mass="21293">MIPTLRSLPDPLALRNHLAGVYDLPFTTCTLLRSLVNDVYELAAPDARYVLKLYLADGWEPAEILWETGLSAHLAAGLPVPLVHLLADGNEVGMLDSAEGERPFVLSGFVTGAKPRPPFTDDLYSGFGRLVARFHAVADTFPRRIRAAGPTSTGGWMNLWRRFARSLPPRRKTCSWTWRTQYGTASRSTPRS</sequence>
<keyword evidence="3" id="KW-1185">Reference proteome</keyword>
<evidence type="ECO:0000313" key="2">
    <source>
        <dbReference type="EMBL" id="TCO23001.1"/>
    </source>
</evidence>
<dbReference type="EMBL" id="SLWM01000006">
    <property type="protein sequence ID" value="TCO23001.1"/>
    <property type="molecule type" value="Genomic_DNA"/>
</dbReference>
<comment type="caution">
    <text evidence="2">The sequence shown here is derived from an EMBL/GenBank/DDBJ whole genome shotgun (WGS) entry which is preliminary data.</text>
</comment>
<evidence type="ECO:0000259" key="1">
    <source>
        <dbReference type="Pfam" id="PF01636"/>
    </source>
</evidence>
<feature type="domain" description="Aminoglycoside phosphotransferase" evidence="1">
    <location>
        <begin position="36"/>
        <end position="146"/>
    </location>
</feature>
<gene>
    <name evidence="2" type="ORF">EV644_106309</name>
</gene>
<protein>
    <submittedName>
        <fullName evidence="2">Phosphotransferase family enzyme</fullName>
    </submittedName>
</protein>
<evidence type="ECO:0000313" key="3">
    <source>
        <dbReference type="Proteomes" id="UP000295818"/>
    </source>
</evidence>
<accession>A0ABY2BK78</accession>
<name>A0ABY2BK78_9ACTN</name>
<dbReference type="Pfam" id="PF01636">
    <property type="entry name" value="APH"/>
    <property type="match status" value="1"/>
</dbReference>
<proteinExistence type="predicted"/>
<organism evidence="2 3">
    <name type="scientific">Kribbella orskensis</name>
    <dbReference type="NCBI Taxonomy" id="2512216"/>
    <lineage>
        <taxon>Bacteria</taxon>
        <taxon>Bacillati</taxon>
        <taxon>Actinomycetota</taxon>
        <taxon>Actinomycetes</taxon>
        <taxon>Propionibacteriales</taxon>
        <taxon>Kribbellaceae</taxon>
        <taxon>Kribbella</taxon>
    </lineage>
</organism>
<dbReference type="Gene3D" id="3.30.200.70">
    <property type="match status" value="1"/>
</dbReference>
<dbReference type="InterPro" id="IPR011009">
    <property type="entry name" value="Kinase-like_dom_sf"/>
</dbReference>
<dbReference type="Proteomes" id="UP000295818">
    <property type="component" value="Unassembled WGS sequence"/>
</dbReference>
<reference evidence="2 3" key="1">
    <citation type="journal article" date="2015" name="Stand. Genomic Sci.">
        <title>Genomic Encyclopedia of Bacterial and Archaeal Type Strains, Phase III: the genomes of soil and plant-associated and newly described type strains.</title>
        <authorList>
            <person name="Whitman W.B."/>
            <person name="Woyke T."/>
            <person name="Klenk H.P."/>
            <person name="Zhou Y."/>
            <person name="Lilburn T.G."/>
            <person name="Beck B.J."/>
            <person name="De Vos P."/>
            <person name="Vandamme P."/>
            <person name="Eisen J.A."/>
            <person name="Garrity G."/>
            <person name="Hugenholtz P."/>
            <person name="Kyrpides N.C."/>
        </authorList>
    </citation>
    <scope>NUCLEOTIDE SEQUENCE [LARGE SCALE GENOMIC DNA]</scope>
    <source>
        <strain evidence="2 3">VKM Ac-2538</strain>
    </source>
</reference>
<dbReference type="SUPFAM" id="SSF56112">
    <property type="entry name" value="Protein kinase-like (PK-like)"/>
    <property type="match status" value="1"/>
</dbReference>